<reference evidence="1 2" key="1">
    <citation type="submission" date="2020-07" db="EMBL/GenBank/DDBJ databases">
        <authorList>
            <person name="Zhuang K."/>
            <person name="Ran Y."/>
        </authorList>
    </citation>
    <scope>NUCLEOTIDE SEQUENCE [LARGE SCALE GENOMIC DNA]</scope>
    <source>
        <strain evidence="1 2">WCH-YHL-001</strain>
    </source>
</reference>
<sequence>MDIRGYEVGPIAAEAAFTSDFAVAAEVSMPDLVNYQEVERRVMDERPGMLMKYMPAGYSPVTGEVLTGGRYLFDTWDSVREYRRFTTEELEFEPGVKFWDRPFFLGVDRHIWRVAGAHNFTPLTEHAVDRFERYTYTGGDPRPELERAWPAMRDAAEESGLGGAWLLYQPEENQIAIHTIAGRVTSGEPETAAEASLAAIAGKPPLGAHLPAALRAEKIFDRSEMIVSLWLPRSRRAGGRPTANPMTPPLPAWTVAPQQVSETASV</sequence>
<protein>
    <submittedName>
        <fullName evidence="1">Uncharacterized protein</fullName>
    </submittedName>
</protein>
<evidence type="ECO:0000313" key="2">
    <source>
        <dbReference type="Proteomes" id="UP000515512"/>
    </source>
</evidence>
<organism evidence="1 2">
    <name type="scientific">Nocardia huaxiensis</name>
    <dbReference type="NCBI Taxonomy" id="2755382"/>
    <lineage>
        <taxon>Bacteria</taxon>
        <taxon>Bacillati</taxon>
        <taxon>Actinomycetota</taxon>
        <taxon>Actinomycetes</taxon>
        <taxon>Mycobacteriales</taxon>
        <taxon>Nocardiaceae</taxon>
        <taxon>Nocardia</taxon>
    </lineage>
</organism>
<dbReference type="EMBL" id="CP059399">
    <property type="protein sequence ID" value="QLY34146.1"/>
    <property type="molecule type" value="Genomic_DNA"/>
</dbReference>
<dbReference type="KEGG" id="nhu:H0264_05245"/>
<gene>
    <name evidence="1" type="ORF">H0264_05245</name>
</gene>
<name>A0A7D6Z697_9NOCA</name>
<proteinExistence type="predicted"/>
<dbReference type="Proteomes" id="UP000515512">
    <property type="component" value="Chromosome"/>
</dbReference>
<evidence type="ECO:0000313" key="1">
    <source>
        <dbReference type="EMBL" id="QLY34146.1"/>
    </source>
</evidence>
<dbReference type="AlphaFoldDB" id="A0A7D6Z697"/>
<accession>A0A7D6Z697</accession>
<keyword evidence="2" id="KW-1185">Reference proteome</keyword>